<evidence type="ECO:0000313" key="3">
    <source>
        <dbReference type="Proteomes" id="UP000297245"/>
    </source>
</evidence>
<keyword evidence="3" id="KW-1185">Reference proteome</keyword>
<reference evidence="2 3" key="1">
    <citation type="journal article" date="2019" name="Nat. Ecol. Evol.">
        <title>Megaphylogeny resolves global patterns of mushroom evolution.</title>
        <authorList>
            <person name="Varga T."/>
            <person name="Krizsan K."/>
            <person name="Foldi C."/>
            <person name="Dima B."/>
            <person name="Sanchez-Garcia M."/>
            <person name="Sanchez-Ramirez S."/>
            <person name="Szollosi G.J."/>
            <person name="Szarkandi J.G."/>
            <person name="Papp V."/>
            <person name="Albert L."/>
            <person name="Andreopoulos W."/>
            <person name="Angelini C."/>
            <person name="Antonin V."/>
            <person name="Barry K.W."/>
            <person name="Bougher N.L."/>
            <person name="Buchanan P."/>
            <person name="Buyck B."/>
            <person name="Bense V."/>
            <person name="Catcheside P."/>
            <person name="Chovatia M."/>
            <person name="Cooper J."/>
            <person name="Damon W."/>
            <person name="Desjardin D."/>
            <person name="Finy P."/>
            <person name="Geml J."/>
            <person name="Haridas S."/>
            <person name="Hughes K."/>
            <person name="Justo A."/>
            <person name="Karasinski D."/>
            <person name="Kautmanova I."/>
            <person name="Kiss B."/>
            <person name="Kocsube S."/>
            <person name="Kotiranta H."/>
            <person name="LaButti K.M."/>
            <person name="Lechner B.E."/>
            <person name="Liimatainen K."/>
            <person name="Lipzen A."/>
            <person name="Lukacs Z."/>
            <person name="Mihaltcheva S."/>
            <person name="Morgado L.N."/>
            <person name="Niskanen T."/>
            <person name="Noordeloos M.E."/>
            <person name="Ohm R.A."/>
            <person name="Ortiz-Santana B."/>
            <person name="Ovrebo C."/>
            <person name="Racz N."/>
            <person name="Riley R."/>
            <person name="Savchenko A."/>
            <person name="Shiryaev A."/>
            <person name="Soop K."/>
            <person name="Spirin V."/>
            <person name="Szebenyi C."/>
            <person name="Tomsovsky M."/>
            <person name="Tulloss R.E."/>
            <person name="Uehling J."/>
            <person name="Grigoriev I.V."/>
            <person name="Vagvolgyi C."/>
            <person name="Papp T."/>
            <person name="Martin F.M."/>
            <person name="Miettinen O."/>
            <person name="Hibbett D.S."/>
            <person name="Nagy L.G."/>
        </authorList>
    </citation>
    <scope>NUCLEOTIDE SEQUENCE [LARGE SCALE GENOMIC DNA]</scope>
    <source>
        <strain evidence="2 3">CBS 962.96</strain>
    </source>
</reference>
<evidence type="ECO:0000313" key="2">
    <source>
        <dbReference type="EMBL" id="THU81213.1"/>
    </source>
</evidence>
<feature type="compositionally biased region" description="Basic and acidic residues" evidence="1">
    <location>
        <begin position="119"/>
        <end position="128"/>
    </location>
</feature>
<feature type="region of interest" description="Disordered" evidence="1">
    <location>
        <begin position="1"/>
        <end position="99"/>
    </location>
</feature>
<sequence>MSRPYSTRGNKVTIPKELEKRKKEDIQAAKAEREKEKARQKEEKEAAKVAKAASRKRASKVVAAAQDQQALEDKALESIRPDLELEKRLPRSRKTPITEVVSKSLDSDIVLSSSDSDHDMAYASHSEHSGLPPSSVCSDSEFNSVMEVDSDDDKSDEYHPPSGESAAGDDEIECDLASEANVLAGLATAPSPGAEAGEDGSSNGEDGSGGDDEEEDAIQEFLKKFRAEKQSQTQAAKKRKSVEKNKLTRQEQKSVVRNEVDIARVYKPKSLVNAGPRAESAVKSKSGSLKRGASSDAEDSEEIKKRPKGPVAGGLKPGWKKTAAVLSQNKTTEREMVTGEFDKDESVDALVQARGAAGKGSSEGSKMVSLTTADVLEIDARERAKDIPKPKRRTGSKTDLPFPGAAQREIWEKKIVPGVLKWAGSVKSQFGVNNHPELKTTIHDLWNRHLPPSKDFPALYTDSLTGIEKARVDHPAVINSNLLFVHLEVKRDNVLLLSLVPRSQHSSQRGIEQHGFRSSC</sequence>
<feature type="compositionally biased region" description="Low complexity" evidence="1">
    <location>
        <begin position="193"/>
        <end position="205"/>
    </location>
</feature>
<dbReference type="AlphaFoldDB" id="A0A4S8KZ58"/>
<feature type="region of interest" description="Disordered" evidence="1">
    <location>
        <begin position="119"/>
        <end position="331"/>
    </location>
</feature>
<feature type="compositionally biased region" description="Basic and acidic residues" evidence="1">
    <location>
        <begin position="14"/>
        <end position="48"/>
    </location>
</feature>
<feature type="compositionally biased region" description="Acidic residues" evidence="1">
    <location>
        <begin position="167"/>
        <end position="176"/>
    </location>
</feature>
<accession>A0A4S8KZ58</accession>
<proteinExistence type="predicted"/>
<dbReference type="OrthoDB" id="2755811at2759"/>
<evidence type="ECO:0000256" key="1">
    <source>
        <dbReference type="SAM" id="MobiDB-lite"/>
    </source>
</evidence>
<name>A0A4S8KZ58_DENBC</name>
<dbReference type="Proteomes" id="UP000297245">
    <property type="component" value="Unassembled WGS sequence"/>
</dbReference>
<gene>
    <name evidence="2" type="ORF">K435DRAFT_478217</name>
</gene>
<protein>
    <submittedName>
        <fullName evidence="2">Uncharacterized protein</fullName>
    </submittedName>
</protein>
<feature type="compositionally biased region" description="Basic and acidic residues" evidence="1">
    <location>
        <begin position="71"/>
        <end position="89"/>
    </location>
</feature>
<dbReference type="EMBL" id="ML179828">
    <property type="protein sequence ID" value="THU81213.1"/>
    <property type="molecule type" value="Genomic_DNA"/>
</dbReference>
<organism evidence="2 3">
    <name type="scientific">Dendrothele bispora (strain CBS 962.96)</name>
    <dbReference type="NCBI Taxonomy" id="1314807"/>
    <lineage>
        <taxon>Eukaryota</taxon>
        <taxon>Fungi</taxon>
        <taxon>Dikarya</taxon>
        <taxon>Basidiomycota</taxon>
        <taxon>Agaricomycotina</taxon>
        <taxon>Agaricomycetes</taxon>
        <taxon>Agaricomycetidae</taxon>
        <taxon>Agaricales</taxon>
        <taxon>Agaricales incertae sedis</taxon>
        <taxon>Dendrothele</taxon>
    </lineage>
</organism>
<feature type="compositionally biased region" description="Acidic residues" evidence="1">
    <location>
        <begin position="208"/>
        <end position="218"/>
    </location>
</feature>
<feature type="compositionally biased region" description="Basic and acidic residues" evidence="1">
    <location>
        <begin position="242"/>
        <end position="264"/>
    </location>
</feature>
<feature type="compositionally biased region" description="Polar residues" evidence="1">
    <location>
        <begin position="1"/>
        <end position="10"/>
    </location>
</feature>